<evidence type="ECO:0000256" key="1">
    <source>
        <dbReference type="ARBA" id="ARBA00004167"/>
    </source>
</evidence>
<dbReference type="InterPro" id="IPR024788">
    <property type="entry name" value="Malectin-like_Carb-bd_dom"/>
</dbReference>
<dbReference type="EC" id="2.7.11.1" evidence="2"/>
<evidence type="ECO:0000256" key="12">
    <source>
        <dbReference type="SAM" id="SignalP"/>
    </source>
</evidence>
<dbReference type="Pfam" id="PF00560">
    <property type="entry name" value="LRR_1"/>
    <property type="match status" value="1"/>
</dbReference>
<dbReference type="Gene3D" id="1.10.510.10">
    <property type="entry name" value="Transferase(Phosphotransferase) domain 1"/>
    <property type="match status" value="1"/>
</dbReference>
<evidence type="ECO:0000256" key="8">
    <source>
        <dbReference type="ARBA" id="ARBA00023136"/>
    </source>
</evidence>
<evidence type="ECO:0000256" key="4">
    <source>
        <dbReference type="ARBA" id="ARBA00022692"/>
    </source>
</evidence>
<accession>A0AAD4W6G9</accession>
<reference evidence="15 16" key="1">
    <citation type="journal article" date="2022" name="G3 (Bethesda)">
        <title>Whole-genome sequence and methylome profiling of the almond [Prunus dulcis (Mill.) D.A. Webb] cultivar 'Nonpareil'.</title>
        <authorList>
            <person name="D'Amico-Willman K.M."/>
            <person name="Ouma W.Z."/>
            <person name="Meulia T."/>
            <person name="Sideli G.M."/>
            <person name="Gradziel T.M."/>
            <person name="Fresnedo-Ramirez J."/>
        </authorList>
    </citation>
    <scope>NUCLEOTIDE SEQUENCE [LARGE SCALE GENOMIC DNA]</scope>
    <source>
        <strain evidence="15">Clone GOH B32 T37-40</strain>
    </source>
</reference>
<keyword evidence="7 11" id="KW-1133">Transmembrane helix</keyword>
<dbReference type="EMBL" id="JAJFAZ020000003">
    <property type="protein sequence ID" value="KAI5336934.1"/>
    <property type="molecule type" value="Genomic_DNA"/>
</dbReference>
<comment type="catalytic activity">
    <reaction evidence="10">
        <text>L-seryl-[protein] + ATP = O-phospho-L-seryl-[protein] + ADP + H(+)</text>
        <dbReference type="Rhea" id="RHEA:17989"/>
        <dbReference type="Rhea" id="RHEA-COMP:9863"/>
        <dbReference type="Rhea" id="RHEA-COMP:11604"/>
        <dbReference type="ChEBI" id="CHEBI:15378"/>
        <dbReference type="ChEBI" id="CHEBI:29999"/>
        <dbReference type="ChEBI" id="CHEBI:30616"/>
        <dbReference type="ChEBI" id="CHEBI:83421"/>
        <dbReference type="ChEBI" id="CHEBI:456216"/>
        <dbReference type="EC" id="2.7.11.1"/>
    </reaction>
</comment>
<dbReference type="Pfam" id="PF07714">
    <property type="entry name" value="PK_Tyr_Ser-Thr"/>
    <property type="match status" value="1"/>
</dbReference>
<dbReference type="Gene3D" id="3.80.10.10">
    <property type="entry name" value="Ribonuclease Inhibitor"/>
    <property type="match status" value="1"/>
</dbReference>
<dbReference type="SUPFAM" id="SSF52058">
    <property type="entry name" value="L domain-like"/>
    <property type="match status" value="1"/>
</dbReference>
<dbReference type="InterPro" id="IPR001245">
    <property type="entry name" value="Ser-Thr/Tyr_kinase_cat_dom"/>
</dbReference>
<dbReference type="GO" id="GO:0016020">
    <property type="term" value="C:membrane"/>
    <property type="evidence" value="ECO:0007669"/>
    <property type="project" value="UniProtKB-SubCell"/>
</dbReference>
<evidence type="ECO:0000256" key="6">
    <source>
        <dbReference type="ARBA" id="ARBA00022737"/>
    </source>
</evidence>
<dbReference type="SUPFAM" id="SSF56112">
    <property type="entry name" value="Protein kinase-like (PK-like)"/>
    <property type="match status" value="1"/>
</dbReference>
<comment type="subcellular location">
    <subcellularLocation>
        <location evidence="1">Membrane</location>
        <topology evidence="1">Single-pass membrane protein</topology>
    </subcellularLocation>
</comment>
<gene>
    <name evidence="15" type="ORF">L3X38_016203</name>
</gene>
<evidence type="ECO:0000259" key="13">
    <source>
        <dbReference type="Pfam" id="PF07714"/>
    </source>
</evidence>
<keyword evidence="4 11" id="KW-0812">Transmembrane</keyword>
<feature type="domain" description="Malectin-like" evidence="14">
    <location>
        <begin position="73"/>
        <end position="304"/>
    </location>
</feature>
<dbReference type="Pfam" id="PF12819">
    <property type="entry name" value="Malectin_like"/>
    <property type="match status" value="2"/>
</dbReference>
<dbReference type="PANTHER" id="PTHR45631:SF190">
    <property type="entry name" value="PROTEIN KINASE DOMAIN-CONTAINING PROTEIN"/>
    <property type="match status" value="1"/>
</dbReference>
<comment type="catalytic activity">
    <reaction evidence="9">
        <text>L-threonyl-[protein] + ATP = O-phospho-L-threonyl-[protein] + ADP + H(+)</text>
        <dbReference type="Rhea" id="RHEA:46608"/>
        <dbReference type="Rhea" id="RHEA-COMP:11060"/>
        <dbReference type="Rhea" id="RHEA-COMP:11605"/>
        <dbReference type="ChEBI" id="CHEBI:15378"/>
        <dbReference type="ChEBI" id="CHEBI:30013"/>
        <dbReference type="ChEBI" id="CHEBI:30616"/>
        <dbReference type="ChEBI" id="CHEBI:61977"/>
        <dbReference type="ChEBI" id="CHEBI:456216"/>
        <dbReference type="EC" id="2.7.11.1"/>
    </reaction>
</comment>
<evidence type="ECO:0000256" key="9">
    <source>
        <dbReference type="ARBA" id="ARBA00047899"/>
    </source>
</evidence>
<keyword evidence="8 11" id="KW-0472">Membrane</keyword>
<dbReference type="InterPro" id="IPR011009">
    <property type="entry name" value="Kinase-like_dom_sf"/>
</dbReference>
<evidence type="ECO:0000256" key="10">
    <source>
        <dbReference type="ARBA" id="ARBA00048679"/>
    </source>
</evidence>
<evidence type="ECO:0000256" key="7">
    <source>
        <dbReference type="ARBA" id="ARBA00022989"/>
    </source>
</evidence>
<keyword evidence="16" id="KW-1185">Reference proteome</keyword>
<name>A0AAD4W6G9_PRUDU</name>
<evidence type="ECO:0000256" key="5">
    <source>
        <dbReference type="ARBA" id="ARBA00022729"/>
    </source>
</evidence>
<comment type="caution">
    <text evidence="15">The sequence shown here is derived from an EMBL/GenBank/DDBJ whole genome shotgun (WGS) entry which is preliminary data.</text>
</comment>
<protein>
    <recommendedName>
        <fullName evidence="2">non-specific serine/threonine protein kinase</fullName>
        <ecNumber evidence="2">2.7.11.1</ecNumber>
    </recommendedName>
</protein>
<dbReference type="GO" id="GO:0004672">
    <property type="term" value="F:protein kinase activity"/>
    <property type="evidence" value="ECO:0007669"/>
    <property type="project" value="InterPro"/>
</dbReference>
<proteinExistence type="predicted"/>
<evidence type="ECO:0000256" key="11">
    <source>
        <dbReference type="SAM" id="Phobius"/>
    </source>
</evidence>
<dbReference type="InterPro" id="IPR032675">
    <property type="entry name" value="LRR_dom_sf"/>
</dbReference>
<feature type="signal peptide" evidence="12">
    <location>
        <begin position="1"/>
        <end position="25"/>
    </location>
</feature>
<keyword evidence="6" id="KW-0677">Repeat</keyword>
<keyword evidence="5 12" id="KW-0732">Signal</keyword>
<feature type="domain" description="Serine-threonine/tyrosine-protein kinase catalytic" evidence="13">
    <location>
        <begin position="600"/>
        <end position="701"/>
    </location>
</feature>
<dbReference type="PANTHER" id="PTHR45631">
    <property type="entry name" value="OS07G0107800 PROTEIN-RELATED"/>
    <property type="match status" value="1"/>
</dbReference>
<dbReference type="AlphaFoldDB" id="A0AAD4W6G9"/>
<evidence type="ECO:0000256" key="2">
    <source>
        <dbReference type="ARBA" id="ARBA00012513"/>
    </source>
</evidence>
<feature type="domain" description="Malectin-like" evidence="14">
    <location>
        <begin position="35"/>
        <end position="72"/>
    </location>
</feature>
<keyword evidence="3" id="KW-0433">Leucine-rich repeat</keyword>
<dbReference type="InterPro" id="IPR001611">
    <property type="entry name" value="Leu-rich_rpt"/>
</dbReference>
<evidence type="ECO:0000313" key="15">
    <source>
        <dbReference type="EMBL" id="KAI5336934.1"/>
    </source>
</evidence>
<evidence type="ECO:0000313" key="16">
    <source>
        <dbReference type="Proteomes" id="UP001054821"/>
    </source>
</evidence>
<feature type="transmembrane region" description="Helical" evidence="11">
    <location>
        <begin position="448"/>
        <end position="473"/>
    </location>
</feature>
<evidence type="ECO:0000259" key="14">
    <source>
        <dbReference type="Pfam" id="PF12819"/>
    </source>
</evidence>
<dbReference type="FunFam" id="3.80.10.10:FF:000129">
    <property type="entry name" value="Leucine-rich repeat receptor-like kinase"/>
    <property type="match status" value="1"/>
</dbReference>
<dbReference type="GO" id="GO:0005524">
    <property type="term" value="F:ATP binding"/>
    <property type="evidence" value="ECO:0007669"/>
    <property type="project" value="InterPro"/>
</dbReference>
<dbReference type="Proteomes" id="UP001054821">
    <property type="component" value="Chromosome 3"/>
</dbReference>
<evidence type="ECO:0000256" key="3">
    <source>
        <dbReference type="ARBA" id="ARBA00022614"/>
    </source>
</evidence>
<feature type="chain" id="PRO_5042015318" description="non-specific serine/threonine protein kinase" evidence="12">
    <location>
        <begin position="26"/>
        <end position="742"/>
    </location>
</feature>
<organism evidence="15 16">
    <name type="scientific">Prunus dulcis</name>
    <name type="common">Almond</name>
    <name type="synonym">Amygdalus dulcis</name>
    <dbReference type="NCBI Taxonomy" id="3755"/>
    <lineage>
        <taxon>Eukaryota</taxon>
        <taxon>Viridiplantae</taxon>
        <taxon>Streptophyta</taxon>
        <taxon>Embryophyta</taxon>
        <taxon>Tracheophyta</taxon>
        <taxon>Spermatophyta</taxon>
        <taxon>Magnoliopsida</taxon>
        <taxon>eudicotyledons</taxon>
        <taxon>Gunneridae</taxon>
        <taxon>Pentapetalae</taxon>
        <taxon>rosids</taxon>
        <taxon>fabids</taxon>
        <taxon>Rosales</taxon>
        <taxon>Rosaceae</taxon>
        <taxon>Amygdaloideae</taxon>
        <taxon>Amygdaleae</taxon>
        <taxon>Prunus</taxon>
    </lineage>
</organism>
<sequence>MSQTFKPFLLPLLGGFALMLLLVHARDDQSGFISIDCGLAGNSSYAEKTTGINYISDETFIDTGERKSILLEYSNRSSFVYGNYDGQNKVPKFDLHLGANLWSMVKLESASTITHKELIHVPRRNYIHVCLVKTGSGVPFISALEIRPLLNGAYKTEGECLALDMRFDTGQNANLTSYRYPYDVFDRFWNGYYDNDWTQLITTSTIDNSNNFRPPEIVLSTAATSKNKNGSLEIRWLPSDNVMEYYVYMHFSEVEKLPGNQSRQMYINRDGKLFEKSLVLRNYLGVITSYNTKALKFLESETNQADVDAIKDMKSTYKIKKNWQGDPCVPQAYLSEGLNCSYRENESPRIISLDLSSSRLTGKIATPISNLKMIHTLDLANNNLIGPIPDFMSQLRNLNVLNLEKNKLTGSVPIRLIDRNKSGLLSLSLCENPNLSGAVSCKRKKNSFVIPLVGSIIGISVLLLCIAAAWWGFKSELLQKQKTPLGHQWSQQNDSLHILRSLRSRTTSSGFLEKFKDFNNFLRRLIFLARLRVRNLHAHLLSGSSSNILTWKDRLQIAIDAAQGLEYLHYGSISTVVAGTLILPSNDDTHISTVVAGTPDYLDPEYNLSNRLNEKSDVYSFGVVLLEIISCRPVYSSREHERIHISRWVSSMLAEGDIYGIVDPRFERHFNTNTVWKAVEIAMACVSPNAIKRPTMSQVEVELKESLATEIAGTRQSHETELTNSIEIRSDSSISMLNPSVR</sequence>